<dbReference type="EMBL" id="NBSK02000001">
    <property type="protein sequence ID" value="KAJ0227426.1"/>
    <property type="molecule type" value="Genomic_DNA"/>
</dbReference>
<keyword evidence="2" id="KW-1185">Reference proteome</keyword>
<reference evidence="1 2" key="1">
    <citation type="journal article" date="2017" name="Nat. Commun.">
        <title>Genome assembly with in vitro proximity ligation data and whole-genome triplication in lettuce.</title>
        <authorList>
            <person name="Reyes-Chin-Wo S."/>
            <person name="Wang Z."/>
            <person name="Yang X."/>
            <person name="Kozik A."/>
            <person name="Arikit S."/>
            <person name="Song C."/>
            <person name="Xia L."/>
            <person name="Froenicke L."/>
            <person name="Lavelle D.O."/>
            <person name="Truco M.J."/>
            <person name="Xia R."/>
            <person name="Zhu S."/>
            <person name="Xu C."/>
            <person name="Xu H."/>
            <person name="Xu X."/>
            <person name="Cox K."/>
            <person name="Korf I."/>
            <person name="Meyers B.C."/>
            <person name="Michelmore R.W."/>
        </authorList>
    </citation>
    <scope>NUCLEOTIDE SEQUENCE [LARGE SCALE GENOMIC DNA]</scope>
    <source>
        <strain evidence="2">cv. Salinas</strain>
        <tissue evidence="1">Seedlings</tissue>
    </source>
</reference>
<organism evidence="1 2">
    <name type="scientific">Lactuca sativa</name>
    <name type="common">Garden lettuce</name>
    <dbReference type="NCBI Taxonomy" id="4236"/>
    <lineage>
        <taxon>Eukaryota</taxon>
        <taxon>Viridiplantae</taxon>
        <taxon>Streptophyta</taxon>
        <taxon>Embryophyta</taxon>
        <taxon>Tracheophyta</taxon>
        <taxon>Spermatophyta</taxon>
        <taxon>Magnoliopsida</taxon>
        <taxon>eudicotyledons</taxon>
        <taxon>Gunneridae</taxon>
        <taxon>Pentapetalae</taxon>
        <taxon>asterids</taxon>
        <taxon>campanulids</taxon>
        <taxon>Asterales</taxon>
        <taxon>Asteraceae</taxon>
        <taxon>Cichorioideae</taxon>
        <taxon>Cichorieae</taxon>
        <taxon>Lactucinae</taxon>
        <taxon>Lactuca</taxon>
    </lineage>
</organism>
<comment type="caution">
    <text evidence="1">The sequence shown here is derived from an EMBL/GenBank/DDBJ whole genome shotgun (WGS) entry which is preliminary data.</text>
</comment>
<evidence type="ECO:0000313" key="1">
    <source>
        <dbReference type="EMBL" id="KAJ0227426.1"/>
    </source>
</evidence>
<proteinExistence type="predicted"/>
<protein>
    <submittedName>
        <fullName evidence="1">Uncharacterized protein</fullName>
    </submittedName>
</protein>
<dbReference type="AlphaFoldDB" id="A0A9R1WRM2"/>
<gene>
    <name evidence="1" type="ORF">LSAT_V11C100034430</name>
</gene>
<evidence type="ECO:0000313" key="2">
    <source>
        <dbReference type="Proteomes" id="UP000235145"/>
    </source>
</evidence>
<dbReference type="Proteomes" id="UP000235145">
    <property type="component" value="Unassembled WGS sequence"/>
</dbReference>
<accession>A0A9R1WRM2</accession>
<sequence>MYNVEEMVKYVAQWGTFSKKRKTPTSICYGTTWSIWKARCDWIFKKLRTSPPKLADLVKSIVFRWIKHRRDRCNISWIDWCVSPFTIIRKGRSSLRGLIHK</sequence>
<name>A0A9R1WRM2_LACSA</name>